<dbReference type="GO" id="GO:0005886">
    <property type="term" value="C:plasma membrane"/>
    <property type="evidence" value="ECO:0007669"/>
    <property type="project" value="TreeGrafter"/>
</dbReference>
<dbReference type="AlphaFoldDB" id="A0A4R7IZ72"/>
<organism evidence="13 14">
    <name type="scientific">Naumannella halotolerans</name>
    <dbReference type="NCBI Taxonomy" id="993414"/>
    <lineage>
        <taxon>Bacteria</taxon>
        <taxon>Bacillati</taxon>
        <taxon>Actinomycetota</taxon>
        <taxon>Actinomycetes</taxon>
        <taxon>Propionibacteriales</taxon>
        <taxon>Propionibacteriaceae</taxon>
        <taxon>Naumannella</taxon>
    </lineage>
</organism>
<evidence type="ECO:0000256" key="2">
    <source>
        <dbReference type="ARBA" id="ARBA00007171"/>
    </source>
</evidence>
<keyword evidence="8 9" id="KW-0046">Antibiotic resistance</keyword>
<dbReference type="InterPro" id="IPR050515">
    <property type="entry name" value="Beta-lactam/transpept"/>
</dbReference>
<feature type="domain" description="Penicillin-binding protein dimerisation" evidence="12">
    <location>
        <begin position="154"/>
        <end position="311"/>
    </location>
</feature>
<evidence type="ECO:0000256" key="9">
    <source>
        <dbReference type="RuleBase" id="RU361140"/>
    </source>
</evidence>
<keyword evidence="7" id="KW-0472">Membrane</keyword>
<dbReference type="OrthoDB" id="5241017at2"/>
<dbReference type="InterPro" id="IPR036138">
    <property type="entry name" value="PBP_dimer_sf"/>
</dbReference>
<dbReference type="GO" id="GO:0046677">
    <property type="term" value="P:response to antibiotic"/>
    <property type="evidence" value="ECO:0007669"/>
    <property type="project" value="UniProtKB-UniRule"/>
</dbReference>
<evidence type="ECO:0000256" key="10">
    <source>
        <dbReference type="SAM" id="SignalP"/>
    </source>
</evidence>
<comment type="similarity">
    <text evidence="3 9">Belongs to the class-D beta-lactamase family.</text>
</comment>
<dbReference type="PROSITE" id="PS00337">
    <property type="entry name" value="BETA_LACTAMASE_D"/>
    <property type="match status" value="1"/>
</dbReference>
<sequence length="629" mass="65362">MGWVSPARIVPALCLSVTTALLAGCTAGPDEPGKSPEQTAADLAYYLSIGHIWGDLPLTAGSESAALAYPELINTAKGAWPTVTVDSVDPNSWASTRTAATLRWSWDIVPGGEPWTYSTKVDLVDADGMWRADVSMAQFHPELDDGEGFEVRQEPGERAEIVDRNSDPIMSAINVQLIGIDKPSVAAAEQEGAARELAELVEVDPDRFVEKVLNAGPKAFVSAITLRADDTDEGLLGALESIPGGRAVLDEAQLAPSRDFARPLLGTVGPATAELVEESKGRIAEGDEAGLSGLSRRYDEQLRGTGASTVTIDGEQVYDSEGVAGTPLQLSLDKSMQELADELVAGRDTPAALVAIQPSSQEILALASNPAADGQAIANTGSYPPGSTFKIVTALALLRSGMSPEDLVECPSTITVDGRTIGNYSDYPSDSLGTITLREAFAESCNTALIGEVDRLSATDLQAAASALGLNHDAELGYPFWLGEVPAAEDELDRAVSMIGQGEVLASPLGMAAVAASVQAGERVTPKLIMGAEAPALAQPSGPLTADEAEVLRGLMRGVVTDGSASELAELGDEVMAKTGTAEHGSDPVGTHAWMVGVDGDIAVAVFVADGKSGSSDAGPIMREFLSRK</sequence>
<protein>
    <recommendedName>
        <fullName evidence="4 9">Beta-lactamase</fullName>
        <ecNumber evidence="4 9">3.5.2.6</ecNumber>
    </recommendedName>
</protein>
<dbReference type="Pfam" id="PF00905">
    <property type="entry name" value="Transpeptidase"/>
    <property type="match status" value="1"/>
</dbReference>
<dbReference type="InterPro" id="IPR005311">
    <property type="entry name" value="PBP_dimer"/>
</dbReference>
<dbReference type="PANTHER" id="PTHR30627:SF24">
    <property type="entry name" value="PENICILLIN-BINDING PROTEIN 4B"/>
    <property type="match status" value="1"/>
</dbReference>
<evidence type="ECO:0000259" key="12">
    <source>
        <dbReference type="Pfam" id="PF03717"/>
    </source>
</evidence>
<feature type="domain" description="Penicillin-binding protein transpeptidase" evidence="11">
    <location>
        <begin position="352"/>
        <end position="626"/>
    </location>
</feature>
<dbReference type="SUPFAM" id="SSF56601">
    <property type="entry name" value="beta-lactamase/transpeptidase-like"/>
    <property type="match status" value="1"/>
</dbReference>
<feature type="signal peptide" evidence="10">
    <location>
        <begin position="1"/>
        <end position="23"/>
    </location>
</feature>
<comment type="caution">
    <text evidence="13">The sequence shown here is derived from an EMBL/GenBank/DDBJ whole genome shotgun (WGS) entry which is preliminary data.</text>
</comment>
<dbReference type="InterPro" id="IPR002137">
    <property type="entry name" value="Beta-lactam_class-D_AS"/>
</dbReference>
<evidence type="ECO:0000313" key="13">
    <source>
        <dbReference type="EMBL" id="TDT30030.1"/>
    </source>
</evidence>
<evidence type="ECO:0000256" key="8">
    <source>
        <dbReference type="ARBA" id="ARBA00023251"/>
    </source>
</evidence>
<evidence type="ECO:0000256" key="3">
    <source>
        <dbReference type="ARBA" id="ARBA00007898"/>
    </source>
</evidence>
<evidence type="ECO:0000256" key="1">
    <source>
        <dbReference type="ARBA" id="ARBA00004370"/>
    </source>
</evidence>
<dbReference type="GO" id="GO:0071972">
    <property type="term" value="F:peptidoglycan L,D-transpeptidase activity"/>
    <property type="evidence" value="ECO:0007669"/>
    <property type="project" value="TreeGrafter"/>
</dbReference>
<comment type="similarity">
    <text evidence="2">Belongs to the transpeptidase family.</text>
</comment>
<evidence type="ECO:0000259" key="11">
    <source>
        <dbReference type="Pfam" id="PF00905"/>
    </source>
</evidence>
<evidence type="ECO:0000313" key="14">
    <source>
        <dbReference type="Proteomes" id="UP000295371"/>
    </source>
</evidence>
<dbReference type="InterPro" id="IPR001460">
    <property type="entry name" value="PCN-bd_Tpept"/>
</dbReference>
<dbReference type="SUPFAM" id="SSF56519">
    <property type="entry name" value="Penicillin binding protein dimerisation domain"/>
    <property type="match status" value="1"/>
</dbReference>
<dbReference type="GO" id="GO:0071555">
    <property type="term" value="P:cell wall organization"/>
    <property type="evidence" value="ECO:0007669"/>
    <property type="project" value="TreeGrafter"/>
</dbReference>
<feature type="chain" id="PRO_5039728855" description="Beta-lactamase" evidence="10">
    <location>
        <begin position="24"/>
        <end position="629"/>
    </location>
</feature>
<keyword evidence="13" id="KW-0131">Cell cycle</keyword>
<keyword evidence="13" id="KW-0132">Cell division</keyword>
<keyword evidence="14" id="KW-1185">Reference proteome</keyword>
<dbReference type="EC" id="3.5.2.6" evidence="4 9"/>
<dbReference type="Gene3D" id="3.90.1310.10">
    <property type="entry name" value="Penicillin-binding protein 2a (Domain 2)"/>
    <property type="match status" value="1"/>
</dbReference>
<dbReference type="GO" id="GO:0008800">
    <property type="term" value="F:beta-lactamase activity"/>
    <property type="evidence" value="ECO:0007669"/>
    <property type="project" value="UniProtKB-UniRule"/>
</dbReference>
<proteinExistence type="inferred from homology"/>
<dbReference type="InterPro" id="IPR012338">
    <property type="entry name" value="Beta-lactam/transpept-like"/>
</dbReference>
<keyword evidence="5 10" id="KW-0732">Signal</keyword>
<dbReference type="PANTHER" id="PTHR30627">
    <property type="entry name" value="PEPTIDOGLYCAN D,D-TRANSPEPTIDASE"/>
    <property type="match status" value="1"/>
</dbReference>
<comment type="subcellular location">
    <subcellularLocation>
        <location evidence="1">Membrane</location>
    </subcellularLocation>
</comment>
<name>A0A4R7IZ72_9ACTN</name>
<dbReference type="Pfam" id="PF03717">
    <property type="entry name" value="PBP_dimer"/>
    <property type="match status" value="1"/>
</dbReference>
<reference evidence="13 14" key="1">
    <citation type="submission" date="2019-03" db="EMBL/GenBank/DDBJ databases">
        <title>Genomic Encyclopedia of Archaeal and Bacterial Type Strains, Phase II (KMG-II): from individual species to whole genera.</title>
        <authorList>
            <person name="Goeker M."/>
        </authorList>
    </citation>
    <scope>NUCLEOTIDE SEQUENCE [LARGE SCALE GENOMIC DNA]</scope>
    <source>
        <strain evidence="13 14">DSM 24323</strain>
    </source>
</reference>
<dbReference type="GO" id="GO:0051301">
    <property type="term" value="P:cell division"/>
    <property type="evidence" value="ECO:0007669"/>
    <property type="project" value="UniProtKB-KW"/>
</dbReference>
<evidence type="ECO:0000256" key="5">
    <source>
        <dbReference type="ARBA" id="ARBA00022729"/>
    </source>
</evidence>
<comment type="catalytic activity">
    <reaction evidence="9">
        <text>a beta-lactam + H2O = a substituted beta-amino acid</text>
        <dbReference type="Rhea" id="RHEA:20401"/>
        <dbReference type="ChEBI" id="CHEBI:15377"/>
        <dbReference type="ChEBI" id="CHEBI:35627"/>
        <dbReference type="ChEBI" id="CHEBI:140347"/>
        <dbReference type="EC" id="3.5.2.6"/>
    </reaction>
</comment>
<gene>
    <name evidence="13" type="ORF">CLV29_3053</name>
</gene>
<evidence type="ECO:0000256" key="7">
    <source>
        <dbReference type="ARBA" id="ARBA00023136"/>
    </source>
</evidence>
<dbReference type="GO" id="GO:0017001">
    <property type="term" value="P:antibiotic catabolic process"/>
    <property type="evidence" value="ECO:0007669"/>
    <property type="project" value="InterPro"/>
</dbReference>
<evidence type="ECO:0000256" key="4">
    <source>
        <dbReference type="ARBA" id="ARBA00012865"/>
    </source>
</evidence>
<keyword evidence="6 9" id="KW-0378">Hydrolase</keyword>
<dbReference type="Proteomes" id="UP000295371">
    <property type="component" value="Unassembled WGS sequence"/>
</dbReference>
<dbReference type="GO" id="GO:0008658">
    <property type="term" value="F:penicillin binding"/>
    <property type="evidence" value="ECO:0007669"/>
    <property type="project" value="InterPro"/>
</dbReference>
<evidence type="ECO:0000256" key="6">
    <source>
        <dbReference type="ARBA" id="ARBA00022801"/>
    </source>
</evidence>
<dbReference type="EMBL" id="SOAW01000003">
    <property type="protein sequence ID" value="TDT30030.1"/>
    <property type="molecule type" value="Genomic_DNA"/>
</dbReference>
<dbReference type="Gene3D" id="3.40.710.10">
    <property type="entry name" value="DD-peptidase/beta-lactamase superfamily"/>
    <property type="match status" value="1"/>
</dbReference>
<accession>A0A4R7IZ72</accession>